<feature type="domain" description="Methyltransferase" evidence="1">
    <location>
        <begin position="95"/>
        <end position="182"/>
    </location>
</feature>
<accession>A0A9N9BQV8</accession>
<dbReference type="InterPro" id="IPR029063">
    <property type="entry name" value="SAM-dependent_MTases_sf"/>
</dbReference>
<keyword evidence="3" id="KW-1185">Reference proteome</keyword>
<dbReference type="AlphaFoldDB" id="A0A9N9BQV8"/>
<name>A0A9N9BQV8_FUNMO</name>
<organism evidence="2 3">
    <name type="scientific">Funneliformis mosseae</name>
    <name type="common">Endomycorrhizal fungus</name>
    <name type="synonym">Glomus mosseae</name>
    <dbReference type="NCBI Taxonomy" id="27381"/>
    <lineage>
        <taxon>Eukaryota</taxon>
        <taxon>Fungi</taxon>
        <taxon>Fungi incertae sedis</taxon>
        <taxon>Mucoromycota</taxon>
        <taxon>Glomeromycotina</taxon>
        <taxon>Glomeromycetes</taxon>
        <taxon>Glomerales</taxon>
        <taxon>Glomeraceae</taxon>
        <taxon>Funneliformis</taxon>
    </lineage>
</organism>
<proteinExistence type="predicted"/>
<sequence>MGVSNSIFFRRVNAIRDEYNGRRRGTHLDRDPQTTPTRYARSFIINGSKMRYPLPLNADEEKSWLEDLQHYLARHLWQNNFSSPIENLLRRGARVLDLGCGTTTWSFEMAKDYPKSKFSVVDFAPIPTNKHVKNIEFFQHNHGDLPFEDNTFDLVFVRLVGLSEEEWKDVLKDSYRITSAGGWIEFMQMDSRFSNCGPHLEKWNDMVASSDSTCDKLEDLLLKRNFPNLRHEVAIVPIGSWGKKTGELLFAYMRHLLCKVKSEISQPGIIDELDEIMERADQECAQHKTYGSLHRTTRSAMSGDTSTIISELPYFKCHYIPL</sequence>
<dbReference type="PANTHER" id="PTHR43591">
    <property type="entry name" value="METHYLTRANSFERASE"/>
    <property type="match status" value="1"/>
</dbReference>
<evidence type="ECO:0000313" key="2">
    <source>
        <dbReference type="EMBL" id="CAG8572649.1"/>
    </source>
</evidence>
<reference evidence="2" key="1">
    <citation type="submission" date="2021-06" db="EMBL/GenBank/DDBJ databases">
        <authorList>
            <person name="Kallberg Y."/>
            <person name="Tangrot J."/>
            <person name="Rosling A."/>
        </authorList>
    </citation>
    <scope>NUCLEOTIDE SEQUENCE</scope>
    <source>
        <strain evidence="2">87-6 pot B 2015</strain>
    </source>
</reference>
<dbReference type="GO" id="GO:0008168">
    <property type="term" value="F:methyltransferase activity"/>
    <property type="evidence" value="ECO:0007669"/>
    <property type="project" value="TreeGrafter"/>
</dbReference>
<dbReference type="InterPro" id="IPR041698">
    <property type="entry name" value="Methyltransf_25"/>
</dbReference>
<dbReference type="Gene3D" id="3.40.50.150">
    <property type="entry name" value="Vaccinia Virus protein VP39"/>
    <property type="match status" value="1"/>
</dbReference>
<gene>
    <name evidence="2" type="ORF">FMOSSE_LOCUS7536</name>
</gene>
<dbReference type="Pfam" id="PF13649">
    <property type="entry name" value="Methyltransf_25"/>
    <property type="match status" value="1"/>
</dbReference>
<dbReference type="EMBL" id="CAJVPP010001783">
    <property type="protein sequence ID" value="CAG8572649.1"/>
    <property type="molecule type" value="Genomic_DNA"/>
</dbReference>
<comment type="caution">
    <text evidence="2">The sequence shown here is derived from an EMBL/GenBank/DDBJ whole genome shotgun (WGS) entry which is preliminary data.</text>
</comment>
<evidence type="ECO:0000259" key="1">
    <source>
        <dbReference type="Pfam" id="PF13649"/>
    </source>
</evidence>
<dbReference type="CDD" id="cd02440">
    <property type="entry name" value="AdoMet_MTases"/>
    <property type="match status" value="1"/>
</dbReference>
<dbReference type="SUPFAM" id="SSF53335">
    <property type="entry name" value="S-adenosyl-L-methionine-dependent methyltransferases"/>
    <property type="match status" value="1"/>
</dbReference>
<evidence type="ECO:0000313" key="3">
    <source>
        <dbReference type="Proteomes" id="UP000789375"/>
    </source>
</evidence>
<protein>
    <submittedName>
        <fullName evidence="2">4042_t:CDS:1</fullName>
    </submittedName>
</protein>
<dbReference type="PANTHER" id="PTHR43591:SF24">
    <property type="entry name" value="2-METHOXY-6-POLYPRENYL-1,4-BENZOQUINOL METHYLASE, MITOCHONDRIAL"/>
    <property type="match status" value="1"/>
</dbReference>
<dbReference type="Proteomes" id="UP000789375">
    <property type="component" value="Unassembled WGS sequence"/>
</dbReference>